<feature type="compositionally biased region" description="Basic and acidic residues" evidence="1">
    <location>
        <begin position="9"/>
        <end position="46"/>
    </location>
</feature>
<organism evidence="2 3">
    <name type="scientific">Chlorobium limicola (strain DSM 245 / NBRC 103803 / 6330)</name>
    <dbReference type="NCBI Taxonomy" id="290315"/>
    <lineage>
        <taxon>Bacteria</taxon>
        <taxon>Pseudomonadati</taxon>
        <taxon>Chlorobiota</taxon>
        <taxon>Chlorobiia</taxon>
        <taxon>Chlorobiales</taxon>
        <taxon>Chlorobiaceae</taxon>
        <taxon>Chlorobium/Pelodictyon group</taxon>
        <taxon>Chlorobium</taxon>
    </lineage>
</organism>
<feature type="region of interest" description="Disordered" evidence="1">
    <location>
        <begin position="1"/>
        <end position="46"/>
    </location>
</feature>
<evidence type="ECO:0000256" key="1">
    <source>
        <dbReference type="SAM" id="MobiDB-lite"/>
    </source>
</evidence>
<name>B3EHV4_CHLL2</name>
<dbReference type="EMBL" id="CP001097">
    <property type="protein sequence ID" value="ACD91363.1"/>
    <property type="molecule type" value="Genomic_DNA"/>
</dbReference>
<evidence type="ECO:0000313" key="2">
    <source>
        <dbReference type="EMBL" id="ACD91363.1"/>
    </source>
</evidence>
<protein>
    <submittedName>
        <fullName evidence="2">Uncharacterized protein</fullName>
    </submittedName>
</protein>
<dbReference type="Proteomes" id="UP000008841">
    <property type="component" value="Chromosome"/>
</dbReference>
<dbReference type="KEGG" id="cli:Clim_2340"/>
<gene>
    <name evidence="2" type="ordered locus">Clim_2340</name>
</gene>
<dbReference type="HOGENOM" id="CLU_2951868_0_0_10"/>
<sequence>MKKRLYINNKKENLSDSLPRHLSEEVHRHKKTPPDEQHQTEFERDEGIRILSGTWRSLP</sequence>
<accession>B3EHV4</accession>
<dbReference type="AlphaFoldDB" id="B3EHV4"/>
<evidence type="ECO:0000313" key="3">
    <source>
        <dbReference type="Proteomes" id="UP000008841"/>
    </source>
</evidence>
<reference evidence="2 3" key="1">
    <citation type="submission" date="2008-05" db="EMBL/GenBank/DDBJ databases">
        <title>Complete sequence of Chlorobium limicola DSM 245.</title>
        <authorList>
            <consortium name="US DOE Joint Genome Institute"/>
            <person name="Lucas S."/>
            <person name="Copeland A."/>
            <person name="Lapidus A."/>
            <person name="Glavina del Rio T."/>
            <person name="Dalin E."/>
            <person name="Tice H."/>
            <person name="Bruce D."/>
            <person name="Goodwin L."/>
            <person name="Pitluck S."/>
            <person name="Schmutz J."/>
            <person name="Larimer F."/>
            <person name="Land M."/>
            <person name="Hauser L."/>
            <person name="Kyrpides N."/>
            <person name="Ovchinnikova G."/>
            <person name="Zhao F."/>
            <person name="Li T."/>
            <person name="Liu Z."/>
            <person name="Overmann J."/>
            <person name="Bryant D.A."/>
            <person name="Richardson P."/>
        </authorList>
    </citation>
    <scope>NUCLEOTIDE SEQUENCE [LARGE SCALE GENOMIC DNA]</scope>
    <source>
        <strain evidence="3">DSM 245 / NBRC 103803 / 6330</strain>
    </source>
</reference>
<proteinExistence type="predicted"/>